<dbReference type="InterPro" id="IPR025540">
    <property type="entry name" value="FlK"/>
</dbReference>
<dbReference type="AlphaFoldDB" id="A0A6J6AZ68"/>
<dbReference type="Pfam" id="PF22636">
    <property type="entry name" value="FlK"/>
    <property type="match status" value="1"/>
</dbReference>
<reference evidence="2" key="1">
    <citation type="submission" date="2020-05" db="EMBL/GenBank/DDBJ databases">
        <authorList>
            <person name="Chiriac C."/>
            <person name="Salcher M."/>
            <person name="Ghai R."/>
            <person name="Kavagutti S V."/>
        </authorList>
    </citation>
    <scope>NUCLEOTIDE SEQUENCE</scope>
</reference>
<dbReference type="CDD" id="cd03440">
    <property type="entry name" value="hot_dog"/>
    <property type="match status" value="1"/>
</dbReference>
<evidence type="ECO:0000313" key="2">
    <source>
        <dbReference type="EMBL" id="CAB4531647.1"/>
    </source>
</evidence>
<dbReference type="PANTHER" id="PTHR36934">
    <property type="entry name" value="BLR0278 PROTEIN"/>
    <property type="match status" value="1"/>
</dbReference>
<dbReference type="Gene3D" id="3.10.129.10">
    <property type="entry name" value="Hotdog Thioesterase"/>
    <property type="match status" value="1"/>
</dbReference>
<dbReference type="EMBL" id="CAEZSB010000031">
    <property type="protein sequence ID" value="CAB4531647.1"/>
    <property type="molecule type" value="Genomic_DNA"/>
</dbReference>
<sequence length="139" mass="14930">MHPAEEVIGAVGLTEMVVRPGDTSLAIGIGDLPIIAPSLLINLMEHAAILSLDLFLEPEETTIPVSVEFISLSPASIGAELRGTSRVIEIAGKELTFECEVYEHDRQIAAALIKRSTVERVSFLARTAALNLVHDSSKN</sequence>
<protein>
    <submittedName>
        <fullName evidence="2">Unannotated protein</fullName>
    </submittedName>
</protein>
<name>A0A6J6AZ68_9ZZZZ</name>
<accession>A0A6J6AZ68</accession>
<dbReference type="PANTHER" id="PTHR36934:SF1">
    <property type="entry name" value="THIOESTERASE DOMAIN-CONTAINING PROTEIN"/>
    <property type="match status" value="1"/>
</dbReference>
<proteinExistence type="predicted"/>
<evidence type="ECO:0000259" key="1">
    <source>
        <dbReference type="Pfam" id="PF22636"/>
    </source>
</evidence>
<dbReference type="InterPro" id="IPR054485">
    <property type="entry name" value="FlK-like_dom"/>
</dbReference>
<feature type="domain" description="Fluoroacetyl-CoA-specific thioesterase-like" evidence="1">
    <location>
        <begin position="27"/>
        <end position="119"/>
    </location>
</feature>
<dbReference type="SUPFAM" id="SSF54637">
    <property type="entry name" value="Thioesterase/thiol ester dehydrase-isomerase"/>
    <property type="match status" value="1"/>
</dbReference>
<organism evidence="2">
    <name type="scientific">freshwater metagenome</name>
    <dbReference type="NCBI Taxonomy" id="449393"/>
    <lineage>
        <taxon>unclassified sequences</taxon>
        <taxon>metagenomes</taxon>
        <taxon>ecological metagenomes</taxon>
    </lineage>
</organism>
<gene>
    <name evidence="2" type="ORF">UFOPK1395_00444</name>
</gene>
<dbReference type="InterPro" id="IPR029069">
    <property type="entry name" value="HotDog_dom_sf"/>
</dbReference>